<dbReference type="EMBL" id="MT631362">
    <property type="protein sequence ID" value="QNO48800.1"/>
    <property type="molecule type" value="Genomic_DNA"/>
</dbReference>
<gene>
    <name evidence="2" type="ORF">IMBEDNDK_00010</name>
</gene>
<dbReference type="PANTHER" id="PTHR37525">
    <property type="entry name" value="UPF0175 PROTEIN SSL1255"/>
    <property type="match status" value="1"/>
</dbReference>
<evidence type="ECO:0000256" key="1">
    <source>
        <dbReference type="ARBA" id="ARBA00005651"/>
    </source>
</evidence>
<dbReference type="AlphaFoldDB" id="A0A7G9YLB6"/>
<evidence type="ECO:0000313" key="2">
    <source>
        <dbReference type="EMBL" id="QNO48800.1"/>
    </source>
</evidence>
<comment type="similarity">
    <text evidence="1">Belongs to the UPF0175 family.</text>
</comment>
<protein>
    <submittedName>
        <fullName evidence="2">Uncharacterized protein</fullName>
    </submittedName>
</protein>
<name>A0A7G9YLB6_9EURY</name>
<reference evidence="2" key="1">
    <citation type="submission" date="2020-06" db="EMBL/GenBank/DDBJ databases">
        <title>Unique genomic features of the anaerobic methanotrophic archaea.</title>
        <authorList>
            <person name="Chadwick G.L."/>
            <person name="Skennerton C.T."/>
            <person name="Laso-Perez R."/>
            <person name="Leu A.O."/>
            <person name="Speth D.R."/>
            <person name="Yu H."/>
            <person name="Morgan-Lang C."/>
            <person name="Hatzenpichler R."/>
            <person name="Goudeau D."/>
            <person name="Malmstrom R."/>
            <person name="Brazelton W.J."/>
            <person name="Woyke T."/>
            <person name="Hallam S.J."/>
            <person name="Tyson G.W."/>
            <person name="Wegener G."/>
            <person name="Boetius A."/>
            <person name="Orphan V."/>
        </authorList>
    </citation>
    <scope>NUCLEOTIDE SEQUENCE</scope>
</reference>
<sequence>MPSVIEKEISSLVGIGFYETEDGVIADAVGALLEKKPEMRREIAVNLYKNGEVSLWKASEIARMNLEEFKDILSYRGIKIKVGGTKEESDTRLKEVF</sequence>
<proteinExistence type="inferred from homology"/>
<dbReference type="InterPro" id="IPR052264">
    <property type="entry name" value="UPF0175_domain"/>
</dbReference>
<dbReference type="PANTHER" id="PTHR37525:SF1">
    <property type="entry name" value="UPF0175 PROTEIN SSL1255"/>
    <property type="match status" value="1"/>
</dbReference>
<dbReference type="Pfam" id="PF03683">
    <property type="entry name" value="UPF0175"/>
    <property type="match status" value="1"/>
</dbReference>
<dbReference type="InterPro" id="IPR005368">
    <property type="entry name" value="UPF0175"/>
</dbReference>
<organism evidence="2">
    <name type="scientific">Candidatus Methanogaster sp. ANME-2c ERB4</name>
    <dbReference type="NCBI Taxonomy" id="2759911"/>
    <lineage>
        <taxon>Archaea</taxon>
        <taxon>Methanobacteriati</taxon>
        <taxon>Methanobacteriota</taxon>
        <taxon>Stenosarchaea group</taxon>
        <taxon>Methanomicrobia</taxon>
        <taxon>Methanosarcinales</taxon>
        <taxon>ANME-2 cluster</taxon>
        <taxon>Candidatus Methanogasteraceae</taxon>
        <taxon>Candidatus Methanogaster</taxon>
    </lineage>
</organism>
<accession>A0A7G9YLB6</accession>